<evidence type="ECO:0000256" key="1">
    <source>
        <dbReference type="SAM" id="MobiDB-lite"/>
    </source>
</evidence>
<dbReference type="AlphaFoldDB" id="A0AAD9HBZ6"/>
<protein>
    <recommendedName>
        <fullName evidence="5">Transmembrane protein</fullName>
    </recommendedName>
</protein>
<evidence type="ECO:0000313" key="4">
    <source>
        <dbReference type="Proteomes" id="UP001232148"/>
    </source>
</evidence>
<name>A0AAD9HBZ6_9PEZI</name>
<dbReference type="Proteomes" id="UP001232148">
    <property type="component" value="Unassembled WGS sequence"/>
</dbReference>
<evidence type="ECO:0008006" key="5">
    <source>
        <dbReference type="Google" id="ProtNLM"/>
    </source>
</evidence>
<evidence type="ECO:0000256" key="2">
    <source>
        <dbReference type="SAM" id="Phobius"/>
    </source>
</evidence>
<sequence>MPVKRNKSGFMRRSNKGGSARPCQGRQSCIRATERLHPSSPPQYITCVVSQSASNVVFFLFSLFFIIFYIYFLSFLGGGMNDDDAVDDGWCFPSLPGEMWRAKQKKRHGTNRRVTPFLVCYDVRRQGD</sequence>
<gene>
    <name evidence="3" type="ORF">LX32DRAFT_52230</name>
</gene>
<evidence type="ECO:0000313" key="3">
    <source>
        <dbReference type="EMBL" id="KAK2025566.1"/>
    </source>
</evidence>
<keyword evidence="2" id="KW-0812">Transmembrane</keyword>
<proteinExistence type="predicted"/>
<accession>A0AAD9HBZ6</accession>
<comment type="caution">
    <text evidence="3">The sequence shown here is derived from an EMBL/GenBank/DDBJ whole genome shotgun (WGS) entry which is preliminary data.</text>
</comment>
<organism evidence="3 4">
    <name type="scientific">Colletotrichum zoysiae</name>
    <dbReference type="NCBI Taxonomy" id="1216348"/>
    <lineage>
        <taxon>Eukaryota</taxon>
        <taxon>Fungi</taxon>
        <taxon>Dikarya</taxon>
        <taxon>Ascomycota</taxon>
        <taxon>Pezizomycotina</taxon>
        <taxon>Sordariomycetes</taxon>
        <taxon>Hypocreomycetidae</taxon>
        <taxon>Glomerellales</taxon>
        <taxon>Glomerellaceae</taxon>
        <taxon>Colletotrichum</taxon>
        <taxon>Colletotrichum graminicola species complex</taxon>
    </lineage>
</organism>
<feature type="transmembrane region" description="Helical" evidence="2">
    <location>
        <begin position="56"/>
        <end position="76"/>
    </location>
</feature>
<keyword evidence="4" id="KW-1185">Reference proteome</keyword>
<reference evidence="3" key="1">
    <citation type="submission" date="2021-06" db="EMBL/GenBank/DDBJ databases">
        <title>Comparative genomics, transcriptomics and evolutionary studies reveal genomic signatures of adaptation to plant cell wall in hemibiotrophic fungi.</title>
        <authorList>
            <consortium name="DOE Joint Genome Institute"/>
            <person name="Baroncelli R."/>
            <person name="Diaz J.F."/>
            <person name="Benocci T."/>
            <person name="Peng M."/>
            <person name="Battaglia E."/>
            <person name="Haridas S."/>
            <person name="Andreopoulos W."/>
            <person name="Labutti K."/>
            <person name="Pangilinan J."/>
            <person name="Floch G.L."/>
            <person name="Makela M.R."/>
            <person name="Henrissat B."/>
            <person name="Grigoriev I.V."/>
            <person name="Crouch J.A."/>
            <person name="De Vries R.P."/>
            <person name="Sukno S.A."/>
            <person name="Thon M.R."/>
        </authorList>
    </citation>
    <scope>NUCLEOTIDE SEQUENCE</scope>
    <source>
        <strain evidence="3">MAFF235873</strain>
    </source>
</reference>
<feature type="region of interest" description="Disordered" evidence="1">
    <location>
        <begin position="1"/>
        <end position="25"/>
    </location>
</feature>
<dbReference type="EMBL" id="MU842934">
    <property type="protein sequence ID" value="KAK2025566.1"/>
    <property type="molecule type" value="Genomic_DNA"/>
</dbReference>
<keyword evidence="2" id="KW-1133">Transmembrane helix</keyword>
<keyword evidence="2" id="KW-0472">Membrane</keyword>